<keyword evidence="2" id="KW-1185">Reference proteome</keyword>
<organism evidence="1 2">
    <name type="scientific">Portunus trituberculatus</name>
    <name type="common">Swimming crab</name>
    <name type="synonym">Neptunus trituberculatus</name>
    <dbReference type="NCBI Taxonomy" id="210409"/>
    <lineage>
        <taxon>Eukaryota</taxon>
        <taxon>Metazoa</taxon>
        <taxon>Ecdysozoa</taxon>
        <taxon>Arthropoda</taxon>
        <taxon>Crustacea</taxon>
        <taxon>Multicrustacea</taxon>
        <taxon>Malacostraca</taxon>
        <taxon>Eumalacostraca</taxon>
        <taxon>Eucarida</taxon>
        <taxon>Decapoda</taxon>
        <taxon>Pleocyemata</taxon>
        <taxon>Brachyura</taxon>
        <taxon>Eubrachyura</taxon>
        <taxon>Portunoidea</taxon>
        <taxon>Portunidae</taxon>
        <taxon>Portuninae</taxon>
        <taxon>Portunus</taxon>
    </lineage>
</organism>
<protein>
    <submittedName>
        <fullName evidence="1">Uncharacterized protein</fullName>
    </submittedName>
</protein>
<sequence>MLTSGLARSPPAGLWVLVQWNHACFGVRGVSKRTSSNPVHDPSEEARPTIGLDRIRTRALGDPLGPQSTHGSTVP</sequence>
<evidence type="ECO:0000313" key="2">
    <source>
        <dbReference type="Proteomes" id="UP000324222"/>
    </source>
</evidence>
<gene>
    <name evidence="1" type="ORF">E2C01_057691</name>
</gene>
<evidence type="ECO:0000313" key="1">
    <source>
        <dbReference type="EMBL" id="MPC63591.1"/>
    </source>
</evidence>
<dbReference type="AlphaFoldDB" id="A0A5B7GTM9"/>
<dbReference type="Proteomes" id="UP000324222">
    <property type="component" value="Unassembled WGS sequence"/>
</dbReference>
<reference evidence="1 2" key="1">
    <citation type="submission" date="2019-05" db="EMBL/GenBank/DDBJ databases">
        <title>Another draft genome of Portunus trituberculatus and its Hox gene families provides insights of decapod evolution.</title>
        <authorList>
            <person name="Jeong J.-H."/>
            <person name="Song I."/>
            <person name="Kim S."/>
            <person name="Choi T."/>
            <person name="Kim D."/>
            <person name="Ryu S."/>
            <person name="Kim W."/>
        </authorList>
    </citation>
    <scope>NUCLEOTIDE SEQUENCE [LARGE SCALE GENOMIC DNA]</scope>
    <source>
        <tissue evidence="1">Muscle</tissue>
    </source>
</reference>
<dbReference type="EMBL" id="VSRR010021017">
    <property type="protein sequence ID" value="MPC63591.1"/>
    <property type="molecule type" value="Genomic_DNA"/>
</dbReference>
<name>A0A5B7GTM9_PORTR</name>
<comment type="caution">
    <text evidence="1">The sequence shown here is derived from an EMBL/GenBank/DDBJ whole genome shotgun (WGS) entry which is preliminary data.</text>
</comment>
<proteinExistence type="predicted"/>
<accession>A0A5B7GTM9</accession>